<organism evidence="1 3">
    <name type="scientific">Paenimyroides ceti</name>
    <dbReference type="NCBI Taxonomy" id="395087"/>
    <lineage>
        <taxon>Bacteria</taxon>
        <taxon>Pseudomonadati</taxon>
        <taxon>Bacteroidota</taxon>
        <taxon>Flavobacteriia</taxon>
        <taxon>Flavobacteriales</taxon>
        <taxon>Flavobacteriaceae</taxon>
        <taxon>Paenimyroides</taxon>
    </lineage>
</organism>
<evidence type="ECO:0000313" key="1">
    <source>
        <dbReference type="EMBL" id="MDN3705535.1"/>
    </source>
</evidence>
<sequence>MKILYALQGTGNGHIARANELIPKFKQVAEVDVFVSGNNTQLPLDGFYKQNKGLSLFYSKKGGLDYKKIVVKNSLTQFSRAILNFPIQEYDLIINDYEPITAYAAKWHGKKIIGLSHQAAIFYENVPKPPGKHPVSKLIFKKYAPTDISYGFHFQKYHDDIFYPILRQQIKQLQTVTGSYFLVYLPSFNDVVLQKILTQIPEVHWLIFSPFKKNPERYLNVSFYPIDQELFFKKLAAAQGVLCGAGFEFPAEVLYLKKMLYVIPIKGQFEQYCNYAALTKMGVSGSEDLNVSKIRNWIDSQKIITVDFEDESEKIIEKVFINNPL</sequence>
<evidence type="ECO:0000313" key="3">
    <source>
        <dbReference type="Proteomes" id="UP001242368"/>
    </source>
</evidence>
<dbReference type="EMBL" id="JAUFQU010000001">
    <property type="protein sequence ID" value="MDN3708804.1"/>
    <property type="molecule type" value="Genomic_DNA"/>
</dbReference>
<dbReference type="EMBL" id="JAUFQU010000001">
    <property type="protein sequence ID" value="MDN3705535.1"/>
    <property type="molecule type" value="Genomic_DNA"/>
</dbReference>
<comment type="caution">
    <text evidence="1">The sequence shown here is derived from an EMBL/GenBank/DDBJ whole genome shotgun (WGS) entry which is preliminary data.</text>
</comment>
<gene>
    <name evidence="1" type="ORF">QW060_00080</name>
    <name evidence="2" type="ORF">QW060_17005</name>
</gene>
<reference evidence="1" key="3">
    <citation type="submission" date="2023-06" db="EMBL/GenBank/DDBJ databases">
        <authorList>
            <person name="Lucena T."/>
            <person name="Sun Q."/>
        </authorList>
    </citation>
    <scope>NUCLEOTIDE SEQUENCE</scope>
    <source>
        <strain evidence="1">CECT 7184</strain>
    </source>
</reference>
<dbReference type="Proteomes" id="UP001242368">
    <property type="component" value="Unassembled WGS sequence"/>
</dbReference>
<dbReference type="Pfam" id="PF13528">
    <property type="entry name" value="Glyco_trans_1_3"/>
    <property type="match status" value="1"/>
</dbReference>
<dbReference type="RefSeq" id="WP_290361703.1">
    <property type="nucleotide sequence ID" value="NZ_JAUFQU010000001.1"/>
</dbReference>
<accession>A0ABT8CQQ1</accession>
<keyword evidence="3" id="KW-1185">Reference proteome</keyword>
<name>A0ABT8CQQ1_9FLAO</name>
<reference evidence="1" key="1">
    <citation type="journal article" date="2014" name="Int. J. Syst. Evol. Microbiol.">
        <title>Complete genome of a new Firmicutes species belonging to the dominant human colonic microbiota ('Ruminococcus bicirculans') reveals two chromosomes and a selective capacity to utilize plant glucans.</title>
        <authorList>
            <consortium name="NISC Comparative Sequencing Program"/>
            <person name="Wegmann U."/>
            <person name="Louis P."/>
            <person name="Goesmann A."/>
            <person name="Henrissat B."/>
            <person name="Duncan S.H."/>
            <person name="Flint H.J."/>
        </authorList>
    </citation>
    <scope>NUCLEOTIDE SEQUENCE</scope>
    <source>
        <strain evidence="1">CECT 7184</strain>
    </source>
</reference>
<reference evidence="3" key="2">
    <citation type="journal article" date="2019" name="Int. J. Syst. Evol. Microbiol.">
        <title>The Global Catalogue of Microorganisms (GCM) 10K type strain sequencing project: providing services to taxonomists for standard genome sequencing and annotation.</title>
        <authorList>
            <consortium name="The Broad Institute Genomics Platform"/>
            <consortium name="The Broad Institute Genome Sequencing Center for Infectious Disease"/>
            <person name="Wu L."/>
            <person name="Ma J."/>
        </authorList>
    </citation>
    <scope>NUCLEOTIDE SEQUENCE [LARGE SCALE GENOMIC DNA]</scope>
    <source>
        <strain evidence="3">CECT 7184</strain>
    </source>
</reference>
<protein>
    <submittedName>
        <fullName evidence="1">Glycosyltransferase family protein</fullName>
    </submittedName>
</protein>
<evidence type="ECO:0000313" key="2">
    <source>
        <dbReference type="EMBL" id="MDN3708804.1"/>
    </source>
</evidence>
<proteinExistence type="predicted"/>